<dbReference type="AlphaFoldDB" id="A0A2P2LRK3"/>
<reference evidence="2" key="1">
    <citation type="submission" date="2018-02" db="EMBL/GenBank/DDBJ databases">
        <title>Rhizophora mucronata_Transcriptome.</title>
        <authorList>
            <person name="Meera S.P."/>
            <person name="Sreeshan A."/>
            <person name="Augustine A."/>
        </authorList>
    </citation>
    <scope>NUCLEOTIDE SEQUENCE</scope>
    <source>
        <tissue evidence="2">Leaf</tissue>
    </source>
</reference>
<keyword evidence="1" id="KW-0472">Membrane</keyword>
<keyword evidence="1" id="KW-1133">Transmembrane helix</keyword>
<dbReference type="EMBL" id="GGEC01040117">
    <property type="protein sequence ID" value="MBX20601.1"/>
    <property type="molecule type" value="Transcribed_RNA"/>
</dbReference>
<sequence length="172" mass="18187">MTVATAIVTIAKAHTTVFALPASPMAPPVVSLASPTVRLDSPMALPAATLTRKPILAASITVAVAPETIVVGVAVPLKALRMVHVVVGFHQWAAAMVEDLGQWKAEVEGLGLISGSLYHLCHIVLLSRVIKGGLAEEVLIVLTVVLPNSLWDLFQGQQLKLIFGPCLKNMDM</sequence>
<organism evidence="2">
    <name type="scientific">Rhizophora mucronata</name>
    <name type="common">Asiatic mangrove</name>
    <dbReference type="NCBI Taxonomy" id="61149"/>
    <lineage>
        <taxon>Eukaryota</taxon>
        <taxon>Viridiplantae</taxon>
        <taxon>Streptophyta</taxon>
        <taxon>Embryophyta</taxon>
        <taxon>Tracheophyta</taxon>
        <taxon>Spermatophyta</taxon>
        <taxon>Magnoliopsida</taxon>
        <taxon>eudicotyledons</taxon>
        <taxon>Gunneridae</taxon>
        <taxon>Pentapetalae</taxon>
        <taxon>rosids</taxon>
        <taxon>fabids</taxon>
        <taxon>Malpighiales</taxon>
        <taxon>Rhizophoraceae</taxon>
        <taxon>Rhizophora</taxon>
    </lineage>
</organism>
<keyword evidence="1" id="KW-0812">Transmembrane</keyword>
<accession>A0A2P2LRK3</accession>
<name>A0A2P2LRK3_RHIMU</name>
<evidence type="ECO:0000256" key="1">
    <source>
        <dbReference type="SAM" id="Phobius"/>
    </source>
</evidence>
<protein>
    <submittedName>
        <fullName evidence="2">Uncharacterized protein</fullName>
    </submittedName>
</protein>
<feature type="transmembrane region" description="Helical" evidence="1">
    <location>
        <begin position="55"/>
        <end position="75"/>
    </location>
</feature>
<evidence type="ECO:0000313" key="2">
    <source>
        <dbReference type="EMBL" id="MBX20601.1"/>
    </source>
</evidence>
<proteinExistence type="predicted"/>